<accession>A0A2C9UQE4</accession>
<evidence type="ECO:0000313" key="2">
    <source>
        <dbReference type="EMBL" id="OAY33381.1"/>
    </source>
</evidence>
<dbReference type="PANTHER" id="PTHR47074:SF21">
    <property type="entry name" value="RNASE H TYPE-1 DOMAIN-CONTAINING PROTEIN"/>
    <property type="match status" value="1"/>
</dbReference>
<dbReference type="Pfam" id="PF13456">
    <property type="entry name" value="RVT_3"/>
    <property type="match status" value="1"/>
</dbReference>
<gene>
    <name evidence="2" type="ORF">MANES_13G091000</name>
</gene>
<dbReference type="CDD" id="cd06222">
    <property type="entry name" value="RNase_H_like"/>
    <property type="match status" value="1"/>
</dbReference>
<dbReference type="InterPro" id="IPR002156">
    <property type="entry name" value="RNaseH_domain"/>
</dbReference>
<dbReference type="PANTHER" id="PTHR47074">
    <property type="entry name" value="BNAC02G40300D PROTEIN"/>
    <property type="match status" value="1"/>
</dbReference>
<evidence type="ECO:0000259" key="1">
    <source>
        <dbReference type="Pfam" id="PF13456"/>
    </source>
</evidence>
<dbReference type="InterPro" id="IPR052929">
    <property type="entry name" value="RNase_H-like_EbsB-rel"/>
</dbReference>
<proteinExistence type="predicted"/>
<dbReference type="InterPro" id="IPR044730">
    <property type="entry name" value="RNase_H-like_dom_plant"/>
</dbReference>
<feature type="domain" description="RNase H type-1" evidence="1">
    <location>
        <begin position="5"/>
        <end position="74"/>
    </location>
</feature>
<dbReference type="GO" id="GO:0003676">
    <property type="term" value="F:nucleic acid binding"/>
    <property type="evidence" value="ECO:0007669"/>
    <property type="project" value="InterPro"/>
</dbReference>
<name>A0A2C9UQE4_MANES</name>
<dbReference type="AlphaFoldDB" id="A0A2C9UQE4"/>
<reference evidence="2" key="1">
    <citation type="submission" date="2016-02" db="EMBL/GenBank/DDBJ databases">
        <title>WGS assembly of Manihot esculenta.</title>
        <authorList>
            <person name="Bredeson J.V."/>
            <person name="Prochnik S.E."/>
            <person name="Lyons J.B."/>
            <person name="Schmutz J."/>
            <person name="Grimwood J."/>
            <person name="Vrebalov J."/>
            <person name="Bart R.S."/>
            <person name="Amuge T."/>
            <person name="Ferguson M.E."/>
            <person name="Green R."/>
            <person name="Putnam N."/>
            <person name="Stites J."/>
            <person name="Rounsley S."/>
            <person name="Rokhsar D.S."/>
        </authorList>
    </citation>
    <scope>NUCLEOTIDE SEQUENCE [LARGE SCALE GENOMIC DNA]</scope>
    <source>
        <tissue evidence="2">Leaf</tissue>
    </source>
</reference>
<organism evidence="2">
    <name type="scientific">Manihot esculenta</name>
    <name type="common">Cassava</name>
    <name type="synonym">Jatropha manihot</name>
    <dbReference type="NCBI Taxonomy" id="3983"/>
    <lineage>
        <taxon>Eukaryota</taxon>
        <taxon>Viridiplantae</taxon>
        <taxon>Streptophyta</taxon>
        <taxon>Embryophyta</taxon>
        <taxon>Tracheophyta</taxon>
        <taxon>Spermatophyta</taxon>
        <taxon>Magnoliopsida</taxon>
        <taxon>eudicotyledons</taxon>
        <taxon>Gunneridae</taxon>
        <taxon>Pentapetalae</taxon>
        <taxon>rosids</taxon>
        <taxon>fabids</taxon>
        <taxon>Malpighiales</taxon>
        <taxon>Euphorbiaceae</taxon>
        <taxon>Crotonoideae</taxon>
        <taxon>Manihoteae</taxon>
        <taxon>Manihot</taxon>
    </lineage>
</organism>
<dbReference type="GO" id="GO:0004523">
    <property type="term" value="F:RNA-DNA hybrid ribonuclease activity"/>
    <property type="evidence" value="ECO:0007669"/>
    <property type="project" value="InterPro"/>
</dbReference>
<sequence>MSAIFAIRRGYMPAFLESGSLQLVQAINFPSSPSWELDAIYLDLRLLLHSHPNISVVHIARTANCSADWLARQARVNLLRQDWISNPPPIFLSLLCNDSFPDHDQ</sequence>
<protein>
    <recommendedName>
        <fullName evidence="1">RNase H type-1 domain-containing protein</fullName>
    </recommendedName>
</protein>
<dbReference type="EMBL" id="CM004399">
    <property type="protein sequence ID" value="OAY33381.1"/>
    <property type="molecule type" value="Genomic_DNA"/>
</dbReference>